<accession>A0A0W0FR60</accession>
<comment type="caution">
    <text evidence="1">The sequence shown here is derived from an EMBL/GenBank/DDBJ whole genome shotgun (WGS) entry which is preliminary data.</text>
</comment>
<gene>
    <name evidence="1" type="ORF">WG66_8571</name>
</gene>
<dbReference type="AlphaFoldDB" id="A0A0W0FR60"/>
<protein>
    <submittedName>
        <fullName evidence="1">Uncharacterized protein</fullName>
    </submittedName>
</protein>
<organism evidence="1 2">
    <name type="scientific">Moniliophthora roreri</name>
    <name type="common">Frosty pod rot fungus</name>
    <name type="synonym">Monilia roreri</name>
    <dbReference type="NCBI Taxonomy" id="221103"/>
    <lineage>
        <taxon>Eukaryota</taxon>
        <taxon>Fungi</taxon>
        <taxon>Dikarya</taxon>
        <taxon>Basidiomycota</taxon>
        <taxon>Agaricomycotina</taxon>
        <taxon>Agaricomycetes</taxon>
        <taxon>Agaricomycetidae</taxon>
        <taxon>Agaricales</taxon>
        <taxon>Marasmiineae</taxon>
        <taxon>Marasmiaceae</taxon>
        <taxon>Moniliophthora</taxon>
    </lineage>
</organism>
<evidence type="ECO:0000313" key="2">
    <source>
        <dbReference type="Proteomes" id="UP000054988"/>
    </source>
</evidence>
<dbReference type="Proteomes" id="UP000054988">
    <property type="component" value="Unassembled WGS sequence"/>
</dbReference>
<reference evidence="1 2" key="1">
    <citation type="submission" date="2015-12" db="EMBL/GenBank/DDBJ databases">
        <title>Draft genome sequence of Moniliophthora roreri, the causal agent of frosty pod rot of cacao.</title>
        <authorList>
            <person name="Aime M.C."/>
            <person name="Diaz-Valderrama J.R."/>
            <person name="Kijpornyongpan T."/>
            <person name="Phillips-Mora W."/>
        </authorList>
    </citation>
    <scope>NUCLEOTIDE SEQUENCE [LARGE SCALE GENOMIC DNA]</scope>
    <source>
        <strain evidence="1 2">MCA 2952</strain>
    </source>
</reference>
<dbReference type="EMBL" id="LATX01001726">
    <property type="protein sequence ID" value="KTB38848.1"/>
    <property type="molecule type" value="Genomic_DNA"/>
</dbReference>
<name>A0A0W0FR60_MONRR</name>
<sequence length="176" mass="19161">MTQLVNHVSALCADWSAILPGIARSTCVTDASQLSLSIHLHTALTNEGLAELRIEGLVQVQTLCQMIAVMTMNLMKISEENAEQSIHNSGGDADFLFVGTDLRKVQRFNIGSLVYSRMATGWQPTGETSTIPALQSADETQDTTGQVPSTPMLQSIDEMPDTSYDYDMELYGDGEL</sequence>
<proteinExistence type="predicted"/>
<evidence type="ECO:0000313" key="1">
    <source>
        <dbReference type="EMBL" id="KTB38848.1"/>
    </source>
</evidence>